<dbReference type="GO" id="GO:0005886">
    <property type="term" value="C:plasma membrane"/>
    <property type="evidence" value="ECO:0007669"/>
    <property type="project" value="UniProtKB-SubCell"/>
</dbReference>
<feature type="transmembrane region" description="Helical" evidence="6">
    <location>
        <begin position="413"/>
        <end position="435"/>
    </location>
</feature>
<accession>A0A5K7ZNS5</accession>
<feature type="transmembrane region" description="Helical" evidence="6">
    <location>
        <begin position="293"/>
        <end position="312"/>
    </location>
</feature>
<keyword evidence="4 6" id="KW-1133">Transmembrane helix</keyword>
<evidence type="ECO:0000313" key="7">
    <source>
        <dbReference type="EMBL" id="BBO80320.1"/>
    </source>
</evidence>
<proteinExistence type="predicted"/>
<dbReference type="CDD" id="cd13128">
    <property type="entry name" value="MATE_Wzx_like"/>
    <property type="match status" value="1"/>
</dbReference>
<sequence>MAVAILKKILQNSMFLIAGRLFSRAMQFVLFVYAARQLGVATFGLFSFAYATVNLFAITMDLGLSSYLVQQLSRKQQRLTTLLFQAMWLKAILIPLGLAIILISGSLLATHTATWWSLILLGIAAAVDSITSLFYAVFHSRQQMQYSALVIATSNGIMSLVGLALLFFYPVVGLLCGIFALGAVLRCILAAMIVRRKIELPEKRSDDRFATEMLAKAFPFALVTIFVTIYYYIDTLILTAFSSAEVVGHYNAAYRLLEAPQFIVQAVTTALFPAASSFYNHDRSELRHLTAHFVQKAAAFGISVAIVTAYVADELVYLLYGSAYSASGPLLAVLIISAAIIMPNTICGTTLRATDHQNISAVVTGLGAFLNIGLNLAVVPQFEALGAAWATVATEGFVLVVYFFLVWRWVGPLFSFTFLLRLVLIGLLWMTAMTATRPLGVVAQVGAAVVLFFPFLIASGIFKTKELKKIMQRKAPS</sequence>
<keyword evidence="5 6" id="KW-0472">Membrane</keyword>
<feature type="transmembrane region" description="Helical" evidence="6">
    <location>
        <begin position="214"/>
        <end position="233"/>
    </location>
</feature>
<evidence type="ECO:0000256" key="3">
    <source>
        <dbReference type="ARBA" id="ARBA00022692"/>
    </source>
</evidence>
<dbReference type="RefSeq" id="WP_173179063.1">
    <property type="nucleotide sequence ID" value="NZ_AP021876.1"/>
</dbReference>
<feature type="transmembrane region" description="Helical" evidence="6">
    <location>
        <begin position="148"/>
        <end position="166"/>
    </location>
</feature>
<feature type="transmembrane region" description="Helical" evidence="6">
    <location>
        <begin position="47"/>
        <end position="69"/>
    </location>
</feature>
<dbReference type="InterPro" id="IPR050833">
    <property type="entry name" value="Poly_Biosynth_Transport"/>
</dbReference>
<dbReference type="Proteomes" id="UP000425960">
    <property type="component" value="Chromosome"/>
</dbReference>
<feature type="transmembrane region" description="Helical" evidence="6">
    <location>
        <begin position="384"/>
        <end position="406"/>
    </location>
</feature>
<feature type="transmembrane region" description="Helical" evidence="6">
    <location>
        <begin position="359"/>
        <end position="378"/>
    </location>
</feature>
<gene>
    <name evidence="7" type="ORF">DSCO28_08860</name>
</gene>
<evidence type="ECO:0000256" key="5">
    <source>
        <dbReference type="ARBA" id="ARBA00023136"/>
    </source>
</evidence>
<evidence type="ECO:0000256" key="4">
    <source>
        <dbReference type="ARBA" id="ARBA00022989"/>
    </source>
</evidence>
<evidence type="ECO:0000256" key="1">
    <source>
        <dbReference type="ARBA" id="ARBA00004651"/>
    </source>
</evidence>
<dbReference type="InterPro" id="IPR002797">
    <property type="entry name" value="Polysacc_synth"/>
</dbReference>
<dbReference type="PANTHER" id="PTHR30250:SF11">
    <property type="entry name" value="O-ANTIGEN TRANSPORTER-RELATED"/>
    <property type="match status" value="1"/>
</dbReference>
<evidence type="ECO:0000256" key="2">
    <source>
        <dbReference type="ARBA" id="ARBA00022475"/>
    </source>
</evidence>
<dbReference type="Pfam" id="PF01943">
    <property type="entry name" value="Polysacc_synt"/>
    <property type="match status" value="1"/>
</dbReference>
<name>A0A5K7ZNS5_9BACT</name>
<feature type="transmembrane region" description="Helical" evidence="6">
    <location>
        <begin position="12"/>
        <end position="35"/>
    </location>
</feature>
<feature type="transmembrane region" description="Helical" evidence="6">
    <location>
        <begin position="81"/>
        <end position="103"/>
    </location>
</feature>
<comment type="subcellular location">
    <subcellularLocation>
        <location evidence="1">Cell membrane</location>
        <topology evidence="1">Multi-pass membrane protein</topology>
    </subcellularLocation>
</comment>
<feature type="transmembrane region" description="Helical" evidence="6">
    <location>
        <begin position="324"/>
        <end position="347"/>
    </location>
</feature>
<feature type="transmembrane region" description="Helical" evidence="6">
    <location>
        <begin position="115"/>
        <end position="136"/>
    </location>
</feature>
<dbReference type="PANTHER" id="PTHR30250">
    <property type="entry name" value="PST FAMILY PREDICTED COLANIC ACID TRANSPORTER"/>
    <property type="match status" value="1"/>
</dbReference>
<protein>
    <submittedName>
        <fullName evidence="7">Capsular polysaccharide biosynthesis protein</fullName>
    </submittedName>
</protein>
<feature type="transmembrane region" description="Helical" evidence="6">
    <location>
        <begin position="172"/>
        <end position="194"/>
    </location>
</feature>
<keyword evidence="3 6" id="KW-0812">Transmembrane</keyword>
<keyword evidence="2" id="KW-1003">Cell membrane</keyword>
<dbReference type="EMBL" id="AP021876">
    <property type="protein sequence ID" value="BBO80320.1"/>
    <property type="molecule type" value="Genomic_DNA"/>
</dbReference>
<evidence type="ECO:0000313" key="8">
    <source>
        <dbReference type="Proteomes" id="UP000425960"/>
    </source>
</evidence>
<feature type="transmembrane region" description="Helical" evidence="6">
    <location>
        <begin position="262"/>
        <end position="281"/>
    </location>
</feature>
<feature type="transmembrane region" description="Helical" evidence="6">
    <location>
        <begin position="441"/>
        <end position="462"/>
    </location>
</feature>
<evidence type="ECO:0000256" key="6">
    <source>
        <dbReference type="SAM" id="Phobius"/>
    </source>
</evidence>
<reference evidence="7 8" key="1">
    <citation type="submission" date="2019-11" db="EMBL/GenBank/DDBJ databases">
        <title>Comparative genomics of hydrocarbon-degrading Desulfosarcina strains.</title>
        <authorList>
            <person name="Watanabe M."/>
            <person name="Kojima H."/>
            <person name="Fukui M."/>
        </authorList>
    </citation>
    <scope>NUCLEOTIDE SEQUENCE [LARGE SCALE GENOMIC DNA]</scope>
    <source>
        <strain evidence="7 8">28bB2T</strain>
    </source>
</reference>
<organism evidence="7 8">
    <name type="scientific">Desulfosarcina ovata subsp. sediminis</name>
    <dbReference type="NCBI Taxonomy" id="885957"/>
    <lineage>
        <taxon>Bacteria</taxon>
        <taxon>Pseudomonadati</taxon>
        <taxon>Thermodesulfobacteriota</taxon>
        <taxon>Desulfobacteria</taxon>
        <taxon>Desulfobacterales</taxon>
        <taxon>Desulfosarcinaceae</taxon>
        <taxon>Desulfosarcina</taxon>
    </lineage>
</organism>
<dbReference type="AlphaFoldDB" id="A0A5K7ZNS5"/>
<dbReference type="KEGG" id="dov:DSCO28_08860"/>